<dbReference type="InterPro" id="IPR002130">
    <property type="entry name" value="Cyclophilin-type_PPIase_dom"/>
</dbReference>
<dbReference type="PANTHER" id="PTHR43246">
    <property type="entry name" value="PEPTIDYL-PROLYL CIS-TRANS ISOMERASE CYP38, CHLOROPLASTIC"/>
    <property type="match status" value="1"/>
</dbReference>
<dbReference type="InterPro" id="IPR029000">
    <property type="entry name" value="Cyclophilin-like_dom_sf"/>
</dbReference>
<dbReference type="SUPFAM" id="SSF50891">
    <property type="entry name" value="Cyclophilin-like"/>
    <property type="match status" value="1"/>
</dbReference>
<dbReference type="Gene3D" id="2.40.100.10">
    <property type="entry name" value="Cyclophilin-like"/>
    <property type="match status" value="1"/>
</dbReference>
<evidence type="ECO:0000256" key="3">
    <source>
        <dbReference type="ARBA" id="ARBA00023235"/>
    </source>
</evidence>
<sequence>MSDLSAVPSAVSVSREAPLAAPLSASIPVLSASMSPTAPVSVQVLAQASAPASAPKSTWRSLCSALVVLGLVGPVMAAEAPAASTAAKSATAPTAAKAAKSAKAAKAATSPKAPAAPAAPTSAASAATLPSAADIIATSPAAAWREVDPDNLLIMTLPQGEAYIELAPRFAPRHVDNIRALARGGYWDGLAILRVQDNYVTQWGDPDADDDETGVKGKARPFPAGATAHLPAEFDVPLKGLPLTVLPDPDGWAPRAGHVDGFPVAADPATGRAWMAHCYATVGAGRGNEVDSSTGAELYVVIGHAPRGLDLNITVVGRVLKGMEYLSALPRGTGRLGFYEKAEQRQPITRVTLAAAMPADQRPQLQVMRTDTPTWQALLNARRHRGGWFVHSPEHTEICTASAPVRVRPTDVKVDRQPPRETSR</sequence>
<evidence type="ECO:0000313" key="6">
    <source>
        <dbReference type="Proteomes" id="UP000574369"/>
    </source>
</evidence>
<keyword evidence="6" id="KW-1185">Reference proteome</keyword>
<proteinExistence type="predicted"/>
<protein>
    <recommendedName>
        <fullName evidence="1">peptidylprolyl isomerase</fullName>
        <ecNumber evidence="1">5.2.1.8</ecNumber>
    </recommendedName>
</protein>
<evidence type="ECO:0000256" key="1">
    <source>
        <dbReference type="ARBA" id="ARBA00013194"/>
    </source>
</evidence>
<gene>
    <name evidence="5" type="ORF">FHS28_004061</name>
</gene>
<dbReference type="EMBL" id="JACHXO010000008">
    <property type="protein sequence ID" value="MBB3196639.1"/>
    <property type="molecule type" value="Genomic_DNA"/>
</dbReference>
<dbReference type="RefSeq" id="WP_221194098.1">
    <property type="nucleotide sequence ID" value="NZ_JACHXO010000008.1"/>
</dbReference>
<keyword evidence="3 5" id="KW-0413">Isomerase</keyword>
<evidence type="ECO:0000256" key="2">
    <source>
        <dbReference type="ARBA" id="ARBA00023110"/>
    </source>
</evidence>
<dbReference type="GO" id="GO:0003755">
    <property type="term" value="F:peptidyl-prolyl cis-trans isomerase activity"/>
    <property type="evidence" value="ECO:0007669"/>
    <property type="project" value="UniProtKB-EC"/>
</dbReference>
<evidence type="ECO:0000259" key="4">
    <source>
        <dbReference type="PROSITE" id="PS50072"/>
    </source>
</evidence>
<dbReference type="EC" id="5.2.1.8" evidence="1"/>
<organism evidence="5 6">
    <name type="scientific">Roseateles terrae</name>
    <dbReference type="NCBI Taxonomy" id="431060"/>
    <lineage>
        <taxon>Bacteria</taxon>
        <taxon>Pseudomonadati</taxon>
        <taxon>Pseudomonadota</taxon>
        <taxon>Betaproteobacteria</taxon>
        <taxon>Burkholderiales</taxon>
        <taxon>Sphaerotilaceae</taxon>
        <taxon>Roseateles</taxon>
    </lineage>
</organism>
<comment type="caution">
    <text evidence="5">The sequence shown here is derived from an EMBL/GenBank/DDBJ whole genome shotgun (WGS) entry which is preliminary data.</text>
</comment>
<dbReference type="Pfam" id="PF00160">
    <property type="entry name" value="Pro_isomerase"/>
    <property type="match status" value="1"/>
</dbReference>
<accession>A0ABR6GWZ4</accession>
<dbReference type="InterPro" id="IPR044665">
    <property type="entry name" value="E_coli_cyclophilin_A-like"/>
</dbReference>
<evidence type="ECO:0000313" key="5">
    <source>
        <dbReference type="EMBL" id="MBB3196639.1"/>
    </source>
</evidence>
<name>A0ABR6GWZ4_9BURK</name>
<reference evidence="5 6" key="1">
    <citation type="submission" date="2020-08" db="EMBL/GenBank/DDBJ databases">
        <title>Genomic Encyclopedia of Type Strains, Phase III (KMG-III): the genomes of soil and plant-associated and newly described type strains.</title>
        <authorList>
            <person name="Whitman W."/>
        </authorList>
    </citation>
    <scope>NUCLEOTIDE SEQUENCE [LARGE SCALE GENOMIC DNA]</scope>
    <source>
        <strain evidence="5 6">CECT 7247</strain>
    </source>
</reference>
<dbReference type="PROSITE" id="PS50072">
    <property type="entry name" value="CSA_PPIASE_2"/>
    <property type="match status" value="1"/>
</dbReference>
<keyword evidence="2" id="KW-0697">Rotamase</keyword>
<dbReference type="Proteomes" id="UP000574369">
    <property type="component" value="Unassembled WGS sequence"/>
</dbReference>
<feature type="domain" description="PPIase cyclophilin-type" evidence="4">
    <location>
        <begin position="158"/>
        <end position="358"/>
    </location>
</feature>